<keyword evidence="1" id="KW-0472">Membrane</keyword>
<dbReference type="AlphaFoldDB" id="A0A401H3L1"/>
<feature type="transmembrane region" description="Helical" evidence="1">
    <location>
        <begin position="56"/>
        <end position="77"/>
    </location>
</feature>
<dbReference type="Pfam" id="PF20151">
    <property type="entry name" value="DUF6533"/>
    <property type="match status" value="1"/>
</dbReference>
<evidence type="ECO:0000256" key="1">
    <source>
        <dbReference type="SAM" id="Phobius"/>
    </source>
</evidence>
<dbReference type="Proteomes" id="UP000287166">
    <property type="component" value="Unassembled WGS sequence"/>
</dbReference>
<dbReference type="STRING" id="139825.A0A401H3L1"/>
<feature type="transmembrane region" description="Helical" evidence="1">
    <location>
        <begin position="122"/>
        <end position="145"/>
    </location>
</feature>
<protein>
    <recommendedName>
        <fullName evidence="2">DUF6533 domain-containing protein</fullName>
    </recommendedName>
</protein>
<evidence type="ECO:0000313" key="3">
    <source>
        <dbReference type="EMBL" id="GBE89018.1"/>
    </source>
</evidence>
<dbReference type="GeneID" id="38785935"/>
<dbReference type="InterPro" id="IPR045340">
    <property type="entry name" value="DUF6533"/>
</dbReference>
<accession>A0A401H3L1</accession>
<gene>
    <name evidence="3" type="ORF">SCP_1500200</name>
</gene>
<keyword evidence="4" id="KW-1185">Reference proteome</keyword>
<comment type="caution">
    <text evidence="3">The sequence shown here is derived from an EMBL/GenBank/DDBJ whole genome shotgun (WGS) entry which is preliminary data.</text>
</comment>
<feature type="transmembrane region" description="Helical" evidence="1">
    <location>
        <begin position="89"/>
        <end position="110"/>
    </location>
</feature>
<evidence type="ECO:0000259" key="2">
    <source>
        <dbReference type="Pfam" id="PF20151"/>
    </source>
</evidence>
<feature type="transmembrane region" description="Helical" evidence="1">
    <location>
        <begin position="165"/>
        <end position="186"/>
    </location>
</feature>
<feature type="transmembrane region" description="Helical" evidence="1">
    <location>
        <begin position="207"/>
        <end position="224"/>
    </location>
</feature>
<dbReference type="OrthoDB" id="2637653at2759"/>
<evidence type="ECO:0000313" key="4">
    <source>
        <dbReference type="Proteomes" id="UP000287166"/>
    </source>
</evidence>
<feature type="domain" description="DUF6533" evidence="2">
    <location>
        <begin position="19"/>
        <end position="61"/>
    </location>
</feature>
<dbReference type="RefSeq" id="XP_027619931.1">
    <property type="nucleotide sequence ID" value="XM_027764130.1"/>
</dbReference>
<organism evidence="3 4">
    <name type="scientific">Sparassis crispa</name>
    <dbReference type="NCBI Taxonomy" id="139825"/>
    <lineage>
        <taxon>Eukaryota</taxon>
        <taxon>Fungi</taxon>
        <taxon>Dikarya</taxon>
        <taxon>Basidiomycota</taxon>
        <taxon>Agaricomycotina</taxon>
        <taxon>Agaricomycetes</taxon>
        <taxon>Polyporales</taxon>
        <taxon>Sparassidaceae</taxon>
        <taxon>Sparassis</taxon>
    </lineage>
</organism>
<dbReference type="EMBL" id="BFAD01000015">
    <property type="protein sequence ID" value="GBE89018.1"/>
    <property type="molecule type" value="Genomic_DNA"/>
</dbReference>
<keyword evidence="1" id="KW-1133">Transmembrane helix</keyword>
<name>A0A401H3L1_9APHY</name>
<feature type="transmembrane region" description="Helical" evidence="1">
    <location>
        <begin position="12"/>
        <end position="35"/>
    </location>
</feature>
<keyword evidence="1" id="KW-0812">Transmembrane</keyword>
<proteinExistence type="predicted"/>
<feature type="transmembrane region" description="Helical" evidence="1">
    <location>
        <begin position="230"/>
        <end position="252"/>
    </location>
</feature>
<reference evidence="3 4" key="1">
    <citation type="journal article" date="2018" name="Sci. Rep.">
        <title>Genome sequence of the cauliflower mushroom Sparassis crispa (Hanabiratake) and its association with beneficial usage.</title>
        <authorList>
            <person name="Kiyama R."/>
            <person name="Furutani Y."/>
            <person name="Kawaguchi K."/>
            <person name="Nakanishi T."/>
        </authorList>
    </citation>
    <scope>NUCLEOTIDE SEQUENCE [LARGE SCALE GENOMIC DNA]</scope>
</reference>
<sequence>MIATALAEEGPYAYVTFEVAISATCFLIWDTIIHFSDEVEYIWQRPNSYVKWMYVFVRHVPYLVQGSILTLIASSYTGRVWSPKQCSDWIIYQVSTMQAITMAVDTILIIRIHAMYNRNKMILSTVLFLFLLECAGMVTVLALTIPKMTFTTGCIITSTPSHFVVFWILSLVFETVLFALTLFKFWGSVTCTLGKHSVVYVLFRDGIWAYAIIFVVMLLNTLMYDLVKNALAGVCFFWELAVMSFAGSHVLLNLRRLATQVHTSDPLTTYWNSPSEGELTRMEFPLRTAGPGRNIAAHGVCFELQHLERRDTVPSNEVHADSRGKT</sequence>
<dbReference type="InParanoid" id="A0A401H3L1"/>